<reference evidence="2 3" key="1">
    <citation type="journal article" date="2015" name="Genome Biol.">
        <title>Comparative genomics of Steinernema reveals deeply conserved gene regulatory networks.</title>
        <authorList>
            <person name="Dillman A.R."/>
            <person name="Macchietto M."/>
            <person name="Porter C.F."/>
            <person name="Rogers A."/>
            <person name="Williams B."/>
            <person name="Antoshechkin I."/>
            <person name="Lee M.M."/>
            <person name="Goodwin Z."/>
            <person name="Lu X."/>
            <person name="Lewis E.E."/>
            <person name="Goodrich-Blair H."/>
            <person name="Stock S.P."/>
            <person name="Adams B.J."/>
            <person name="Sternberg P.W."/>
            <person name="Mortazavi A."/>
        </authorList>
    </citation>
    <scope>NUCLEOTIDE SEQUENCE [LARGE SCALE GENOMIC DNA]</scope>
    <source>
        <strain evidence="2 3">ALL</strain>
    </source>
</reference>
<organism evidence="2 3">
    <name type="scientific">Steinernema carpocapsae</name>
    <name type="common">Entomopathogenic nematode</name>
    <dbReference type="NCBI Taxonomy" id="34508"/>
    <lineage>
        <taxon>Eukaryota</taxon>
        <taxon>Metazoa</taxon>
        <taxon>Ecdysozoa</taxon>
        <taxon>Nematoda</taxon>
        <taxon>Chromadorea</taxon>
        <taxon>Rhabditida</taxon>
        <taxon>Tylenchina</taxon>
        <taxon>Panagrolaimomorpha</taxon>
        <taxon>Strongyloidoidea</taxon>
        <taxon>Steinernematidae</taxon>
        <taxon>Steinernema</taxon>
    </lineage>
</organism>
<dbReference type="Proteomes" id="UP000298663">
    <property type="component" value="Unassembled WGS sequence"/>
</dbReference>
<gene>
    <name evidence="2" type="ORF">L596_028376</name>
</gene>
<feature type="signal peptide" evidence="1">
    <location>
        <begin position="1"/>
        <end position="19"/>
    </location>
</feature>
<protein>
    <submittedName>
        <fullName evidence="2">Uncharacterized protein</fullName>
    </submittedName>
</protein>
<dbReference type="AlphaFoldDB" id="A0A4U5LY94"/>
<accession>A0A4U5LY94</accession>
<evidence type="ECO:0000256" key="1">
    <source>
        <dbReference type="SAM" id="SignalP"/>
    </source>
</evidence>
<keyword evidence="1" id="KW-0732">Signal</keyword>
<comment type="caution">
    <text evidence="2">The sequence shown here is derived from an EMBL/GenBank/DDBJ whole genome shotgun (WGS) entry which is preliminary data.</text>
</comment>
<proteinExistence type="predicted"/>
<feature type="chain" id="PRO_5020480662" evidence="1">
    <location>
        <begin position="20"/>
        <end position="192"/>
    </location>
</feature>
<dbReference type="OrthoDB" id="72419at2759"/>
<keyword evidence="3" id="KW-1185">Reference proteome</keyword>
<reference evidence="2 3" key="2">
    <citation type="journal article" date="2019" name="G3 (Bethesda)">
        <title>Hybrid Assembly of the Genome of the Entomopathogenic Nematode Steinernema carpocapsae Identifies the X-Chromosome.</title>
        <authorList>
            <person name="Serra L."/>
            <person name="Macchietto M."/>
            <person name="Macias-Munoz A."/>
            <person name="McGill C.J."/>
            <person name="Rodriguez I.M."/>
            <person name="Rodriguez B."/>
            <person name="Murad R."/>
            <person name="Mortazavi A."/>
        </authorList>
    </citation>
    <scope>NUCLEOTIDE SEQUENCE [LARGE SCALE GENOMIC DNA]</scope>
    <source>
        <strain evidence="2 3">ALL</strain>
    </source>
</reference>
<sequence>MNGIVPFFLLVISLAVATASDSRVKLLVRDKKTITRIDLDIRKNTINNAVVVHNEISENFPILIAADVEKVSFWSNLGVKEVVQRFTVVECDFRRFILRQNQLSASLVKHYRAKVVFCTFRLNAMFKLMRDSDTVFKLVSLSPRLSPAETAVNTRLNTSGDCRPATPFVCRRAVAGFSNPFVNFGDNLGEIG</sequence>
<evidence type="ECO:0000313" key="2">
    <source>
        <dbReference type="EMBL" id="TKR61241.1"/>
    </source>
</evidence>
<evidence type="ECO:0000313" key="3">
    <source>
        <dbReference type="Proteomes" id="UP000298663"/>
    </source>
</evidence>
<dbReference type="EMBL" id="AZBU02000011">
    <property type="protein sequence ID" value="TKR61241.1"/>
    <property type="molecule type" value="Genomic_DNA"/>
</dbReference>
<name>A0A4U5LY94_STECR</name>